<accession>A0A6V7SMR3</accession>
<feature type="signal peptide" evidence="1">
    <location>
        <begin position="1"/>
        <end position="19"/>
    </location>
</feature>
<dbReference type="Proteomes" id="UP000515550">
    <property type="component" value="Chromosome PVBDA_13"/>
</dbReference>
<protein>
    <submittedName>
        <fullName evidence="2">Fam-a protein</fullName>
    </submittedName>
</protein>
<dbReference type="SUPFAM" id="SSF55961">
    <property type="entry name" value="Bet v1-like"/>
    <property type="match status" value="1"/>
</dbReference>
<keyword evidence="1" id="KW-0732">Signal</keyword>
<dbReference type="AlphaFoldDB" id="A0A6V7SMR3"/>
<dbReference type="NCBIfam" id="TIGR01599">
    <property type="entry name" value="PYST-A"/>
    <property type="match status" value="1"/>
</dbReference>
<evidence type="ECO:0000313" key="2">
    <source>
        <dbReference type="EMBL" id="CAD2099580.1"/>
    </source>
</evidence>
<evidence type="ECO:0000256" key="1">
    <source>
        <dbReference type="SAM" id="SignalP"/>
    </source>
</evidence>
<reference evidence="2 3" key="1">
    <citation type="submission" date="2020-08" db="EMBL/GenBank/DDBJ databases">
        <authorList>
            <person name="Ramaprasad A."/>
        </authorList>
    </citation>
    <scope>NUCLEOTIDE SEQUENCE [LARGE SCALE GENOMIC DNA]</scope>
</reference>
<organism evidence="2 3">
    <name type="scientific">Plasmodium vinckei brucechwatti</name>
    <dbReference type="NCBI Taxonomy" id="119398"/>
    <lineage>
        <taxon>Eukaryota</taxon>
        <taxon>Sar</taxon>
        <taxon>Alveolata</taxon>
        <taxon>Apicomplexa</taxon>
        <taxon>Aconoidasida</taxon>
        <taxon>Haemosporida</taxon>
        <taxon>Plasmodiidae</taxon>
        <taxon>Plasmodium</taxon>
        <taxon>Plasmodium (Vinckeia)</taxon>
    </lineage>
</organism>
<dbReference type="EMBL" id="LR865391">
    <property type="protein sequence ID" value="CAD2099580.1"/>
    <property type="molecule type" value="Genomic_DNA"/>
</dbReference>
<name>A0A6V7SMR3_PLAVN</name>
<evidence type="ECO:0000313" key="3">
    <source>
        <dbReference type="Proteomes" id="UP000515550"/>
    </source>
</evidence>
<dbReference type="VEuPathDB" id="PlasmoDB:PVBDA_1300220"/>
<dbReference type="InterPro" id="IPR006486">
    <property type="entry name" value="PYST_A"/>
</dbReference>
<feature type="chain" id="PRO_5027989241" evidence="1">
    <location>
        <begin position="20"/>
        <end position="273"/>
    </location>
</feature>
<proteinExistence type="predicted"/>
<sequence>MNKFYIQIALFLLSIFAYANNETLAAEHARGKARNPKTRYPTSEKTFIKNPNRLYTDSIEARQATNLTNYAAQHLQNYIKSNDYYKCITTDYPNDNMTYYKKKRCGNNNLKKITYRFENPKMYNSVINRLWDLNHKTIFDTSDVERKIVRVYNPNLVIIQKRYKSCLGCQKKYYYAVAAKIKVSENVTIIAMASADINDHHPSQNKYENHVLGSGNSLTTEINSENDIREGKLKKTFLNVGGYYIEKKYDSYINVAYFESINERPIVNEDELY</sequence>
<gene>
    <name evidence="2" type="ORF">PVBDA_1300220</name>
</gene>